<evidence type="ECO:0008006" key="4">
    <source>
        <dbReference type="Google" id="ProtNLM"/>
    </source>
</evidence>
<dbReference type="Proteomes" id="UP000235363">
    <property type="component" value="Unassembled WGS sequence"/>
</dbReference>
<evidence type="ECO:0000313" key="3">
    <source>
        <dbReference type="Proteomes" id="UP000235363"/>
    </source>
</evidence>
<name>A0A2N6SVN7_9CORY</name>
<proteinExistence type="predicted"/>
<feature type="region of interest" description="Disordered" evidence="1">
    <location>
        <begin position="55"/>
        <end position="90"/>
    </location>
</feature>
<feature type="compositionally biased region" description="Basic and acidic residues" evidence="1">
    <location>
        <begin position="165"/>
        <end position="179"/>
    </location>
</feature>
<evidence type="ECO:0000256" key="1">
    <source>
        <dbReference type="SAM" id="MobiDB-lite"/>
    </source>
</evidence>
<organism evidence="2 3">
    <name type="scientific">Corynebacterium xerosis</name>
    <dbReference type="NCBI Taxonomy" id="1725"/>
    <lineage>
        <taxon>Bacteria</taxon>
        <taxon>Bacillati</taxon>
        <taxon>Actinomycetota</taxon>
        <taxon>Actinomycetes</taxon>
        <taxon>Mycobacteriales</taxon>
        <taxon>Corynebacteriaceae</taxon>
        <taxon>Corynebacterium</taxon>
    </lineage>
</organism>
<evidence type="ECO:0000313" key="2">
    <source>
        <dbReference type="EMBL" id="PMC61138.1"/>
    </source>
</evidence>
<dbReference type="RefSeq" id="WP_102214833.1">
    <property type="nucleotide sequence ID" value="NZ_PNHF01000043.1"/>
</dbReference>
<dbReference type="InterPro" id="IPR022062">
    <property type="entry name" value="DUF3618"/>
</dbReference>
<dbReference type="Gene3D" id="1.20.120.20">
    <property type="entry name" value="Apolipoprotein"/>
    <property type="match status" value="1"/>
</dbReference>
<feature type="compositionally biased region" description="Basic and acidic residues" evidence="1">
    <location>
        <begin position="55"/>
        <end position="64"/>
    </location>
</feature>
<comment type="caution">
    <text evidence="2">The sequence shown here is derived from an EMBL/GenBank/DDBJ whole genome shotgun (WGS) entry which is preliminary data.</text>
</comment>
<feature type="compositionally biased region" description="Basic and acidic residues" evidence="1">
    <location>
        <begin position="125"/>
        <end position="137"/>
    </location>
</feature>
<reference evidence="2 3" key="1">
    <citation type="submission" date="2017-09" db="EMBL/GenBank/DDBJ databases">
        <title>Bacterial strain isolated from the female urinary microbiota.</title>
        <authorList>
            <person name="Thomas-White K."/>
            <person name="Kumar N."/>
            <person name="Forster S."/>
            <person name="Putonti C."/>
            <person name="Lawley T."/>
            <person name="Wolfe A.J."/>
        </authorList>
    </citation>
    <scope>NUCLEOTIDE SEQUENCE [LARGE SCALE GENOMIC DNA]</scope>
    <source>
        <strain evidence="2 3">UMB0908</strain>
    </source>
</reference>
<dbReference type="AlphaFoldDB" id="A0A2N6SVN7"/>
<sequence length="198" mass="21427">MSNPNPNEIRREIDQTRAELGRDVDALAEKMDPNKVVDRQTEKVRNKWTDIKETVMGSADDHDGPGAIQQAGDKASQMADQAPETIKRRTRGNPLAAGLVALGAGWLIGSLIPASRAEQDAASTVKDKAQPAMEEAKSAAQEMGENLKPQAQEAADSLKGSAQDSMDRVKDEGQHRAQDLQEESQQAAQRVKDTAQDS</sequence>
<accession>A0A2N6SVN7</accession>
<dbReference type="Pfam" id="PF12277">
    <property type="entry name" value="DUF3618"/>
    <property type="match status" value="1"/>
</dbReference>
<protein>
    <recommendedName>
        <fullName evidence="4">DUF3618 domain-containing protein</fullName>
    </recommendedName>
</protein>
<feature type="region of interest" description="Disordered" evidence="1">
    <location>
        <begin position="116"/>
        <end position="198"/>
    </location>
</feature>
<dbReference type="EMBL" id="PNHF01000043">
    <property type="protein sequence ID" value="PMC61138.1"/>
    <property type="molecule type" value="Genomic_DNA"/>
</dbReference>
<gene>
    <name evidence="2" type="ORF">CJ204_12640</name>
</gene>